<evidence type="ECO:0000256" key="3">
    <source>
        <dbReference type="ARBA" id="ARBA00022692"/>
    </source>
</evidence>
<evidence type="ECO:0000256" key="4">
    <source>
        <dbReference type="ARBA" id="ARBA00022989"/>
    </source>
</evidence>
<reference evidence="8 9" key="1">
    <citation type="submission" date="2018-06" db="EMBL/GenBank/DDBJ databases">
        <title>Streptacidiphilus pinicola sp. nov., isolated from pine grove soil.</title>
        <authorList>
            <person name="Roh S.G."/>
            <person name="Park S."/>
            <person name="Kim M.-K."/>
            <person name="Yun B.-R."/>
            <person name="Park J."/>
            <person name="Kim M.J."/>
            <person name="Kim Y.S."/>
            <person name="Kim S.B."/>
        </authorList>
    </citation>
    <scope>NUCLEOTIDE SEQUENCE [LARGE SCALE GENOMIC DNA]</scope>
    <source>
        <strain evidence="8 9">MMS16-CNU450</strain>
    </source>
</reference>
<dbReference type="PANTHER" id="PTHR35007:SF4">
    <property type="entry name" value="CONSERVED TRANSMEMBRANE PROTEIN-RELATED"/>
    <property type="match status" value="1"/>
</dbReference>
<dbReference type="AlphaFoldDB" id="A0A2X0K7P2"/>
<evidence type="ECO:0000256" key="6">
    <source>
        <dbReference type="SAM" id="Phobius"/>
    </source>
</evidence>
<feature type="transmembrane region" description="Helical" evidence="6">
    <location>
        <begin position="214"/>
        <end position="233"/>
    </location>
</feature>
<feature type="domain" description="Type II secretion system protein GspF" evidence="7">
    <location>
        <begin position="104"/>
        <end position="226"/>
    </location>
</feature>
<keyword evidence="4 6" id="KW-1133">Transmembrane helix</keyword>
<organism evidence="8 9">
    <name type="scientific">Streptacidiphilus pinicola</name>
    <dbReference type="NCBI Taxonomy" id="2219663"/>
    <lineage>
        <taxon>Bacteria</taxon>
        <taxon>Bacillati</taxon>
        <taxon>Actinomycetota</taxon>
        <taxon>Actinomycetes</taxon>
        <taxon>Kitasatosporales</taxon>
        <taxon>Streptomycetaceae</taxon>
        <taxon>Streptacidiphilus</taxon>
    </lineage>
</organism>
<evidence type="ECO:0000313" key="9">
    <source>
        <dbReference type="Proteomes" id="UP000248889"/>
    </source>
</evidence>
<keyword evidence="5 6" id="KW-0472">Membrane</keyword>
<evidence type="ECO:0000256" key="1">
    <source>
        <dbReference type="ARBA" id="ARBA00004651"/>
    </source>
</evidence>
<dbReference type="InterPro" id="IPR018076">
    <property type="entry name" value="T2SS_GspF_dom"/>
</dbReference>
<comment type="subcellular location">
    <subcellularLocation>
        <location evidence="1">Cell membrane</location>
        <topology evidence="1">Multi-pass membrane protein</topology>
    </subcellularLocation>
</comment>
<protein>
    <recommendedName>
        <fullName evidence="7">Type II secretion system protein GspF domain-containing protein</fullName>
    </recommendedName>
</protein>
<evidence type="ECO:0000256" key="5">
    <source>
        <dbReference type="ARBA" id="ARBA00023136"/>
    </source>
</evidence>
<keyword evidence="9" id="KW-1185">Reference proteome</keyword>
<name>A0A2X0K7P2_9ACTN</name>
<evidence type="ECO:0000256" key="2">
    <source>
        <dbReference type="ARBA" id="ARBA00022475"/>
    </source>
</evidence>
<feature type="transmembrane region" description="Helical" evidence="6">
    <location>
        <begin position="59"/>
        <end position="81"/>
    </location>
</feature>
<evidence type="ECO:0000259" key="7">
    <source>
        <dbReference type="Pfam" id="PF00482"/>
    </source>
</evidence>
<dbReference type="EMBL" id="QKYN01000044">
    <property type="protein sequence ID" value="RAG85295.1"/>
    <property type="molecule type" value="Genomic_DNA"/>
</dbReference>
<feature type="transmembrane region" description="Helical" evidence="6">
    <location>
        <begin position="239"/>
        <end position="260"/>
    </location>
</feature>
<keyword evidence="2" id="KW-1003">Cell membrane</keyword>
<dbReference type="Pfam" id="PF00482">
    <property type="entry name" value="T2SSF"/>
    <property type="match status" value="1"/>
</dbReference>
<comment type="caution">
    <text evidence="8">The sequence shown here is derived from an EMBL/GenBank/DDBJ whole genome shotgun (WGS) entry which is preliminary data.</text>
</comment>
<dbReference type="PANTHER" id="PTHR35007">
    <property type="entry name" value="INTEGRAL MEMBRANE PROTEIN-RELATED"/>
    <property type="match status" value="1"/>
</dbReference>
<dbReference type="GO" id="GO:0005886">
    <property type="term" value="C:plasma membrane"/>
    <property type="evidence" value="ECO:0007669"/>
    <property type="project" value="UniProtKB-SubCell"/>
</dbReference>
<sequence>MGALGWGAWWLTRRDRAARRIVRLCPAVAERRSGPMRRRLRRLRAVLPVELLLVPLGGVGAWLAASPVPALAGAAAVWPVIRVRRRRRAVRERERRQAAVVELCAALAGELRTGATPHQAVEMAVVGLPHGDALDSTALLAAVRLGGSVDGALSLLAETPGGEGARGAAACWRVTSASGAGLAEGLDRVAEGLRAERALRDSVRAELAGPRSTAVLLALLPVFGLALGAALGANPLQVLLHTTSGLVCLLVGAALEYAGLAWTARIARSAEGAT</sequence>
<accession>A0A2X0K7P2</accession>
<gene>
    <name evidence="8" type="ORF">DN069_12475</name>
</gene>
<proteinExistence type="predicted"/>
<evidence type="ECO:0000313" key="8">
    <source>
        <dbReference type="EMBL" id="RAG85295.1"/>
    </source>
</evidence>
<keyword evidence="3 6" id="KW-0812">Transmembrane</keyword>
<dbReference type="Proteomes" id="UP000248889">
    <property type="component" value="Unassembled WGS sequence"/>
</dbReference>
<dbReference type="OrthoDB" id="4337966at2"/>